<organism evidence="1 2">
    <name type="scientific">Chitinophaga ginsengisoli</name>
    <dbReference type="NCBI Taxonomy" id="363837"/>
    <lineage>
        <taxon>Bacteria</taxon>
        <taxon>Pseudomonadati</taxon>
        <taxon>Bacteroidota</taxon>
        <taxon>Chitinophagia</taxon>
        <taxon>Chitinophagales</taxon>
        <taxon>Chitinophagaceae</taxon>
        <taxon>Chitinophaga</taxon>
    </lineage>
</organism>
<name>A0A2P8FZA1_9BACT</name>
<dbReference type="RefSeq" id="WP_106604137.1">
    <property type="nucleotide sequence ID" value="NZ_PYGK01000010.1"/>
</dbReference>
<gene>
    <name evidence="1" type="ORF">CLV42_110128</name>
</gene>
<reference evidence="1 2" key="1">
    <citation type="submission" date="2018-03" db="EMBL/GenBank/DDBJ databases">
        <title>Genomic Encyclopedia of Archaeal and Bacterial Type Strains, Phase II (KMG-II): from individual species to whole genera.</title>
        <authorList>
            <person name="Goeker M."/>
        </authorList>
    </citation>
    <scope>NUCLEOTIDE SEQUENCE [LARGE SCALE GENOMIC DNA]</scope>
    <source>
        <strain evidence="1 2">DSM 18107</strain>
    </source>
</reference>
<keyword evidence="2" id="KW-1185">Reference proteome</keyword>
<dbReference type="AlphaFoldDB" id="A0A2P8FZA1"/>
<accession>A0A2P8FZA1</accession>
<proteinExistence type="predicted"/>
<dbReference type="EMBL" id="PYGK01000010">
    <property type="protein sequence ID" value="PSL26975.1"/>
    <property type="molecule type" value="Genomic_DNA"/>
</dbReference>
<evidence type="ECO:0000313" key="2">
    <source>
        <dbReference type="Proteomes" id="UP000240978"/>
    </source>
</evidence>
<comment type="caution">
    <text evidence="1">The sequence shown here is derived from an EMBL/GenBank/DDBJ whole genome shotgun (WGS) entry which is preliminary data.</text>
</comment>
<dbReference type="Proteomes" id="UP000240978">
    <property type="component" value="Unassembled WGS sequence"/>
</dbReference>
<protein>
    <submittedName>
        <fullName evidence="1">Uncharacterized protein</fullName>
    </submittedName>
</protein>
<sequence>MSPSRRNKRETSSKNLKTKLTIQAGSSCTFRGDDMFPPMHPEMEYWIDWLETYEYFRDEGNVVMPEEDDE</sequence>
<evidence type="ECO:0000313" key="1">
    <source>
        <dbReference type="EMBL" id="PSL26975.1"/>
    </source>
</evidence>